<dbReference type="GO" id="GO:0016020">
    <property type="term" value="C:membrane"/>
    <property type="evidence" value="ECO:0007669"/>
    <property type="project" value="UniProtKB-SubCell"/>
</dbReference>
<dbReference type="SUPFAM" id="SSF103473">
    <property type="entry name" value="MFS general substrate transporter"/>
    <property type="match status" value="1"/>
</dbReference>
<evidence type="ECO:0000259" key="4">
    <source>
        <dbReference type="PROSITE" id="PS50850"/>
    </source>
</evidence>
<comment type="subcellular location">
    <subcellularLocation>
        <location evidence="1">Membrane</location>
        <topology evidence="1">Multi-pass membrane protein</topology>
    </subcellularLocation>
</comment>
<dbReference type="AlphaFoldDB" id="A0A4Y9YLZ1"/>
<feature type="transmembrane region" description="Helical" evidence="3">
    <location>
        <begin position="434"/>
        <end position="454"/>
    </location>
</feature>
<feature type="domain" description="Major facilitator superfamily (MFS) profile" evidence="4">
    <location>
        <begin position="51"/>
        <end position="463"/>
    </location>
</feature>
<feature type="transmembrane region" description="Helical" evidence="3">
    <location>
        <begin position="199"/>
        <end position="219"/>
    </location>
</feature>
<accession>A0A4Y9YLZ1</accession>
<feature type="transmembrane region" description="Helical" evidence="3">
    <location>
        <begin position="369"/>
        <end position="386"/>
    </location>
</feature>
<name>A0A4Y9YLZ1_9APHY</name>
<dbReference type="PANTHER" id="PTHR42910">
    <property type="entry name" value="TRANSPORTER SCO4007-RELATED"/>
    <property type="match status" value="1"/>
</dbReference>
<dbReference type="Gene3D" id="1.20.1250.20">
    <property type="entry name" value="MFS general substrate transporter like domains"/>
    <property type="match status" value="2"/>
</dbReference>
<feature type="transmembrane region" description="Helical" evidence="3">
    <location>
        <begin position="144"/>
        <end position="165"/>
    </location>
</feature>
<evidence type="ECO:0000256" key="3">
    <source>
        <dbReference type="SAM" id="Phobius"/>
    </source>
</evidence>
<feature type="region of interest" description="Disordered" evidence="2">
    <location>
        <begin position="507"/>
        <end position="532"/>
    </location>
</feature>
<sequence length="532" mass="57680">MSDSYAASDVSAPERSSSPVYSTNTNSEEAPTVDFGFLPIPASLRYDPTRPVRFQLLLNIAFGVSSTFVIANLYYSQPLLNRQIQACSSKLYARYLSPASVQLADSFHVSYEEVSNVPTLVQVGYAVGILLISPLGDLVRRRPLVLTIIFIAASLSIGLAFTNSLPVFEALSFLVGVFTIVPQVLVALAADLNPPHRRAAAMSIVMSGLLFGVLTARVVAGIVAEYVSWRVVYYIAFASQYAIALLLYLTVPDYPSKNKGATYWGILWTMAKLAVTEPVIVQAALVLIPNAAVYANFWVTLTFLLGGAPYNYSTLVIGLFGFVGMVGVMMAIPIGRLIDRLVPWYAAIVSILLYVVITAIGVAADGINIAAVVIVCIGVDVLRQTIQMTMTTWVFGLLDAKARSRIYAIILVSLFIGQIMGTSVGALLFTKYGWRPSAAISLAWSGFMLFVIFLRGPHVPRRRWLGYAGGLSLRQSSVHETDAVEQPDTAAGTQVAQIAETSIRRSSDVAEIKEKQGEVVYEKEPNGHPSDV</sequence>
<feature type="region of interest" description="Disordered" evidence="2">
    <location>
        <begin position="1"/>
        <end position="28"/>
    </location>
</feature>
<feature type="transmembrane region" description="Helical" evidence="3">
    <location>
        <begin position="406"/>
        <end position="428"/>
    </location>
</feature>
<dbReference type="Pfam" id="PF07690">
    <property type="entry name" value="MFS_1"/>
    <property type="match status" value="1"/>
</dbReference>
<evidence type="ECO:0000256" key="2">
    <source>
        <dbReference type="SAM" id="MobiDB-lite"/>
    </source>
</evidence>
<feature type="compositionally biased region" description="Polar residues" evidence="2">
    <location>
        <begin position="14"/>
        <end position="28"/>
    </location>
</feature>
<dbReference type="InterPro" id="IPR011701">
    <property type="entry name" value="MFS"/>
</dbReference>
<keyword evidence="3" id="KW-1133">Transmembrane helix</keyword>
<dbReference type="PROSITE" id="PS50850">
    <property type="entry name" value="MFS"/>
    <property type="match status" value="1"/>
</dbReference>
<feature type="transmembrane region" description="Helical" evidence="3">
    <location>
        <begin position="231"/>
        <end position="251"/>
    </location>
</feature>
<keyword evidence="3" id="KW-0812">Transmembrane</keyword>
<dbReference type="InterPro" id="IPR036259">
    <property type="entry name" value="MFS_trans_sf"/>
</dbReference>
<gene>
    <name evidence="5" type="ORF">EVJ58_g3738</name>
</gene>
<dbReference type="InterPro" id="IPR020846">
    <property type="entry name" value="MFS_dom"/>
</dbReference>
<reference evidence="5 6" key="1">
    <citation type="submission" date="2019-01" db="EMBL/GenBank/DDBJ databases">
        <title>Genome sequencing of the rare red list fungi Fomitopsis rosea.</title>
        <authorList>
            <person name="Buettner E."/>
            <person name="Kellner H."/>
        </authorList>
    </citation>
    <scope>NUCLEOTIDE SEQUENCE [LARGE SCALE GENOMIC DNA]</scope>
    <source>
        <strain evidence="5 6">DSM 105464</strain>
    </source>
</reference>
<keyword evidence="3" id="KW-0472">Membrane</keyword>
<evidence type="ECO:0000256" key="1">
    <source>
        <dbReference type="ARBA" id="ARBA00004141"/>
    </source>
</evidence>
<evidence type="ECO:0000313" key="5">
    <source>
        <dbReference type="EMBL" id="TFY62627.1"/>
    </source>
</evidence>
<evidence type="ECO:0000313" key="6">
    <source>
        <dbReference type="Proteomes" id="UP000298390"/>
    </source>
</evidence>
<feature type="transmembrane region" description="Helical" evidence="3">
    <location>
        <begin position="56"/>
        <end position="75"/>
    </location>
</feature>
<dbReference type="Proteomes" id="UP000298390">
    <property type="component" value="Unassembled WGS sequence"/>
</dbReference>
<dbReference type="STRING" id="34475.A0A4Y9YLZ1"/>
<feature type="transmembrane region" description="Helical" evidence="3">
    <location>
        <begin position="344"/>
        <end position="363"/>
    </location>
</feature>
<organism evidence="5 6">
    <name type="scientific">Rhodofomes roseus</name>
    <dbReference type="NCBI Taxonomy" id="34475"/>
    <lineage>
        <taxon>Eukaryota</taxon>
        <taxon>Fungi</taxon>
        <taxon>Dikarya</taxon>
        <taxon>Basidiomycota</taxon>
        <taxon>Agaricomycotina</taxon>
        <taxon>Agaricomycetes</taxon>
        <taxon>Polyporales</taxon>
        <taxon>Rhodofomes</taxon>
    </lineage>
</organism>
<dbReference type="CDD" id="cd17324">
    <property type="entry name" value="MFS_NepI_like"/>
    <property type="match status" value="1"/>
</dbReference>
<feature type="transmembrane region" description="Helical" evidence="3">
    <location>
        <begin position="312"/>
        <end position="332"/>
    </location>
</feature>
<protein>
    <recommendedName>
        <fullName evidence="4">Major facilitator superfamily (MFS) profile domain-containing protein</fullName>
    </recommendedName>
</protein>
<comment type="caution">
    <text evidence="5">The sequence shown here is derived from an EMBL/GenBank/DDBJ whole genome shotgun (WGS) entry which is preliminary data.</text>
</comment>
<dbReference type="GO" id="GO:0022857">
    <property type="term" value="F:transmembrane transporter activity"/>
    <property type="evidence" value="ECO:0007669"/>
    <property type="project" value="InterPro"/>
</dbReference>
<feature type="transmembrane region" description="Helical" evidence="3">
    <location>
        <begin position="171"/>
        <end position="192"/>
    </location>
</feature>
<feature type="transmembrane region" description="Helical" evidence="3">
    <location>
        <begin position="114"/>
        <end position="132"/>
    </location>
</feature>
<proteinExistence type="predicted"/>
<dbReference type="EMBL" id="SEKV01000159">
    <property type="protein sequence ID" value="TFY62627.1"/>
    <property type="molecule type" value="Genomic_DNA"/>
</dbReference>
<dbReference type="PANTHER" id="PTHR42910:SF1">
    <property type="entry name" value="MAJOR FACILITATOR SUPERFAMILY (MFS) PROFILE DOMAIN-CONTAINING PROTEIN"/>
    <property type="match status" value="1"/>
</dbReference>
<feature type="transmembrane region" description="Helical" evidence="3">
    <location>
        <begin position="263"/>
        <end position="292"/>
    </location>
</feature>